<feature type="domain" description="4-vinyl reductase 4VR" evidence="1">
    <location>
        <begin position="106"/>
        <end position="168"/>
    </location>
</feature>
<dbReference type="PANTHER" id="PTHR35090:SF1">
    <property type="entry name" value="SLR0144 PROTEIN"/>
    <property type="match status" value="1"/>
</dbReference>
<gene>
    <name evidence="2" type="ORF">Sv326_1087</name>
</gene>
<dbReference type="SUPFAM" id="SSF111126">
    <property type="entry name" value="Ligand-binding domain in the NO signalling and Golgi transport"/>
    <property type="match status" value="1"/>
</dbReference>
<dbReference type="Gene3D" id="3.30.1380.20">
    <property type="entry name" value="Trafficking protein particle complex subunit 3"/>
    <property type="match status" value="1"/>
</dbReference>
<dbReference type="InterPro" id="IPR024096">
    <property type="entry name" value="NO_sig/Golgi_transp_ligand-bd"/>
</dbReference>
<reference evidence="3" key="1">
    <citation type="submission" date="2020-07" db="EMBL/GenBank/DDBJ databases">
        <title>Metabolic diversity and evolutionary history of the archaeal phylum ###Micrarchaeota### uncovered from a freshwater lake metagenome.</title>
        <authorList>
            <person name="Kadnikov V.V."/>
            <person name="Savvichev A.S."/>
            <person name="Mardanov A.V."/>
            <person name="Beletsky A.V."/>
            <person name="Chupakov A.V."/>
            <person name="Kokryatskaya N.M."/>
            <person name="Pimenov N.V."/>
            <person name="Ravin N.V."/>
        </authorList>
    </citation>
    <scope>NUCLEOTIDE SEQUENCE [LARGE SCALE GENOMIC DNA]</scope>
</reference>
<evidence type="ECO:0000313" key="2">
    <source>
        <dbReference type="EMBL" id="QLJ53262.1"/>
    </source>
</evidence>
<dbReference type="AlphaFoldDB" id="A0A7D6BP93"/>
<dbReference type="SMART" id="SM00989">
    <property type="entry name" value="V4R"/>
    <property type="match status" value="1"/>
</dbReference>
<dbReference type="PANTHER" id="PTHR35090">
    <property type="entry name" value="DNA-DIRECTED RNA POLYMERASE SUBUNIT I"/>
    <property type="match status" value="1"/>
</dbReference>
<protein>
    <recommendedName>
        <fullName evidence="1">4-vinyl reductase 4VR domain-containing protein</fullName>
    </recommendedName>
</protein>
<accession>A0A7D6BP93</accession>
<dbReference type="Pfam" id="PF02830">
    <property type="entry name" value="V4R"/>
    <property type="match status" value="1"/>
</dbReference>
<dbReference type="InterPro" id="IPR004096">
    <property type="entry name" value="V4R"/>
</dbReference>
<name>A0A7D6BP93_FERL1</name>
<dbReference type="Proteomes" id="UP000510821">
    <property type="component" value="Chromosome"/>
</dbReference>
<evidence type="ECO:0000313" key="3">
    <source>
        <dbReference type="Proteomes" id="UP000510821"/>
    </source>
</evidence>
<dbReference type="KEGG" id="flt:Sv326_1087"/>
<proteinExistence type="predicted"/>
<sequence>MGLKGMISIEKGLVVVAGERSVLIPPSFITLLQDRVMKEKGEKWREIFYEAGKKAMDNLAPTYKLIMLIPRNSASKKKLIEELVEIWSWMSCGRPEVTKIDLRNNHFTFRVYGSTIAKPYLGRGEMMCDYLAGMVAGGFGSIIGESLKCREVKCIANGNEFCEFEVTGV</sequence>
<dbReference type="EMBL" id="CP058998">
    <property type="protein sequence ID" value="QLJ53262.1"/>
    <property type="molecule type" value="Genomic_DNA"/>
</dbReference>
<evidence type="ECO:0000259" key="1">
    <source>
        <dbReference type="SMART" id="SM00989"/>
    </source>
</evidence>
<organism evidence="2 3">
    <name type="scientific">Fermentimicrarchaeum limneticum</name>
    <dbReference type="NCBI Taxonomy" id="2795018"/>
    <lineage>
        <taxon>Archaea</taxon>
        <taxon>Candidatus Micrarchaeota</taxon>
        <taxon>Candidatus Fermentimicrarchaeales</taxon>
        <taxon>Candidatus Fermentimicrarchaeaceae</taxon>
        <taxon>Candidatus Fermentimicrarchaeum</taxon>
    </lineage>
</organism>